<dbReference type="AlphaFoldDB" id="A0A9P6N0F5"/>
<organism evidence="3 4">
    <name type="scientific">Entomortierella chlamydospora</name>
    <dbReference type="NCBI Taxonomy" id="101097"/>
    <lineage>
        <taxon>Eukaryota</taxon>
        <taxon>Fungi</taxon>
        <taxon>Fungi incertae sedis</taxon>
        <taxon>Mucoromycota</taxon>
        <taxon>Mortierellomycotina</taxon>
        <taxon>Mortierellomycetes</taxon>
        <taxon>Mortierellales</taxon>
        <taxon>Mortierellaceae</taxon>
        <taxon>Entomortierella</taxon>
    </lineage>
</organism>
<sequence length="322" mass="35671">MAGHIFNSSDPMYLFQPDPMDIGALALFLSCVSVMSFMIGRKTSVPISSLNYARGLVIALYITSWLFSFVVAILAQTSDNHPVSCTVSNFVCIFLYAASKVFIYLFMVERAHVVTDVGVSRWNSRMFKFNIALLAPFSVIVAFVVKFRVSEIDDAGYCRIGLQTQASVPFITYDILINVWLTFLFMRSLISSTSKIQGDTGRKLRAVARRTLVGAIVSLILTTSNIASVVAFNGHERSALCLALCTLDVTLNAVTIHWVTNPRKGSETSERSTPNKDWPSNVDSVMMGGQEVSPLRSHFSISIESHVEEYQQVHGLGRVHNH</sequence>
<feature type="transmembrane region" description="Helical" evidence="2">
    <location>
        <begin position="170"/>
        <end position="190"/>
    </location>
</feature>
<name>A0A9P6N0F5_9FUNG</name>
<keyword evidence="4" id="KW-1185">Reference proteome</keyword>
<feature type="transmembrane region" description="Helical" evidence="2">
    <location>
        <begin position="87"/>
        <end position="108"/>
    </location>
</feature>
<keyword evidence="2" id="KW-1133">Transmembrane helix</keyword>
<accession>A0A9P6N0F5</accession>
<dbReference type="EMBL" id="JAAAID010000206">
    <property type="protein sequence ID" value="KAG0020613.1"/>
    <property type="molecule type" value="Genomic_DNA"/>
</dbReference>
<feature type="compositionally biased region" description="Basic and acidic residues" evidence="1">
    <location>
        <begin position="264"/>
        <end position="274"/>
    </location>
</feature>
<evidence type="ECO:0000313" key="4">
    <source>
        <dbReference type="Proteomes" id="UP000703661"/>
    </source>
</evidence>
<evidence type="ECO:0000313" key="3">
    <source>
        <dbReference type="EMBL" id="KAG0020613.1"/>
    </source>
</evidence>
<feature type="transmembrane region" description="Helical" evidence="2">
    <location>
        <begin position="129"/>
        <end position="150"/>
    </location>
</feature>
<dbReference type="PANTHER" id="PTHR38848">
    <property type="entry name" value="G-PROTEIN COUPLED RECEPTORS FAMILY 3 PROFILE DOMAIN-CONTAINING PROTEIN"/>
    <property type="match status" value="1"/>
</dbReference>
<comment type="caution">
    <text evidence="3">The sequence shown here is derived from an EMBL/GenBank/DDBJ whole genome shotgun (WGS) entry which is preliminary data.</text>
</comment>
<feature type="transmembrane region" description="Helical" evidence="2">
    <location>
        <begin position="211"/>
        <end position="232"/>
    </location>
</feature>
<dbReference type="Proteomes" id="UP000703661">
    <property type="component" value="Unassembled WGS sequence"/>
</dbReference>
<proteinExistence type="predicted"/>
<feature type="transmembrane region" description="Helical" evidence="2">
    <location>
        <begin position="22"/>
        <end position="40"/>
    </location>
</feature>
<feature type="transmembrane region" description="Helical" evidence="2">
    <location>
        <begin position="52"/>
        <end position="75"/>
    </location>
</feature>
<reference evidence="3" key="1">
    <citation type="journal article" date="2020" name="Fungal Divers.">
        <title>Resolving the Mortierellaceae phylogeny through synthesis of multi-gene phylogenetics and phylogenomics.</title>
        <authorList>
            <person name="Vandepol N."/>
            <person name="Liber J."/>
            <person name="Desiro A."/>
            <person name="Na H."/>
            <person name="Kennedy M."/>
            <person name="Barry K."/>
            <person name="Grigoriev I.V."/>
            <person name="Miller A.N."/>
            <person name="O'Donnell K."/>
            <person name="Stajich J.E."/>
            <person name="Bonito G."/>
        </authorList>
    </citation>
    <scope>NUCLEOTIDE SEQUENCE</scope>
    <source>
        <strain evidence="3">NRRL 2769</strain>
    </source>
</reference>
<keyword evidence="2" id="KW-0812">Transmembrane</keyword>
<gene>
    <name evidence="3" type="ORF">BGZ80_003894</name>
</gene>
<dbReference type="PANTHER" id="PTHR38848:SF3">
    <property type="entry name" value="G-PROTEIN COUPLED RECEPTORS FAMILY 3 PROFILE DOMAIN-CONTAINING PROTEIN"/>
    <property type="match status" value="1"/>
</dbReference>
<evidence type="ECO:0000256" key="1">
    <source>
        <dbReference type="SAM" id="MobiDB-lite"/>
    </source>
</evidence>
<feature type="region of interest" description="Disordered" evidence="1">
    <location>
        <begin position="263"/>
        <end position="282"/>
    </location>
</feature>
<keyword evidence="2" id="KW-0472">Membrane</keyword>
<dbReference type="OrthoDB" id="3210850at2759"/>
<protein>
    <submittedName>
        <fullName evidence="3">Uncharacterized protein</fullName>
    </submittedName>
</protein>
<evidence type="ECO:0000256" key="2">
    <source>
        <dbReference type="SAM" id="Phobius"/>
    </source>
</evidence>